<dbReference type="InterPro" id="IPR002156">
    <property type="entry name" value="RNaseH_domain"/>
</dbReference>
<reference evidence="2" key="1">
    <citation type="submission" date="2022-08" db="EMBL/GenBank/DDBJ databases">
        <authorList>
            <person name="Marques A."/>
        </authorList>
    </citation>
    <scope>NUCLEOTIDE SEQUENCE</scope>
    <source>
        <strain evidence="2">RhyPub2mFocal</strain>
        <tissue evidence="2">Leaves</tissue>
    </source>
</reference>
<keyword evidence="3" id="KW-1185">Reference proteome</keyword>
<feature type="domain" description="RNase H type-1" evidence="1">
    <location>
        <begin position="140"/>
        <end position="258"/>
    </location>
</feature>
<gene>
    <name evidence="2" type="ORF">LUZ62_071063</name>
</gene>
<name>A0AAV8D322_9POAL</name>
<dbReference type="Pfam" id="PF13456">
    <property type="entry name" value="RVT_3"/>
    <property type="match status" value="1"/>
</dbReference>
<proteinExistence type="predicted"/>
<dbReference type="InterPro" id="IPR012337">
    <property type="entry name" value="RNaseH-like_sf"/>
</dbReference>
<dbReference type="Gene3D" id="3.30.420.10">
    <property type="entry name" value="Ribonuclease H-like superfamily/Ribonuclease H"/>
    <property type="match status" value="1"/>
</dbReference>
<dbReference type="EMBL" id="JAMFTS010000004">
    <property type="protein sequence ID" value="KAJ4760688.1"/>
    <property type="molecule type" value="Genomic_DNA"/>
</dbReference>
<dbReference type="GO" id="GO:0003676">
    <property type="term" value="F:nucleic acid binding"/>
    <property type="evidence" value="ECO:0007669"/>
    <property type="project" value="InterPro"/>
</dbReference>
<dbReference type="CDD" id="cd06222">
    <property type="entry name" value="RNase_H_like"/>
    <property type="match status" value="1"/>
</dbReference>
<dbReference type="AlphaFoldDB" id="A0AAV8D322"/>
<dbReference type="Proteomes" id="UP001140206">
    <property type="component" value="Chromosome 4"/>
</dbReference>
<sequence>MGFLSPLCPVCNSGSEIATHALFFCQFARSFWFASPFSVRFESMPDDPTMLLFHVTSILQGFLFTSFANHLWALWKFRCKHTCEGAPLIVDPILKMAEYYNRLSRITSNLAIQKPLRHIWTAQAPNLHEGFNCFVDGSFISTGSAGWAYLLMNGKNLIQYELQSGESLSAFEAELKALSLAVKTAILLELNACSFFTDCSQLQQIMDGRLAPETCQWQWQCFNEVLDLLNNFRSHPGFVCSYIPRESNLDSHLLANYARIHGIVCIDFSYPLFSLVSDMEQVVM</sequence>
<evidence type="ECO:0000313" key="2">
    <source>
        <dbReference type="EMBL" id="KAJ4760688.1"/>
    </source>
</evidence>
<dbReference type="PANTHER" id="PTHR34146">
    <property type="entry name" value="POLYNUCLEOTIDYL TRANSFERASE, RIBONUCLEASE H-LIKE SUPERFAMILY PROTEIN-RELATED"/>
    <property type="match status" value="1"/>
</dbReference>
<accession>A0AAV8D322</accession>
<dbReference type="PANTHER" id="PTHR34146:SF3">
    <property type="entry name" value="POLYNUCLEOTIDYL TRANSFERASE, RIBONUCLEASE H-LIKE SUPERFAMILY PROTEIN"/>
    <property type="match status" value="1"/>
</dbReference>
<comment type="caution">
    <text evidence="2">The sequence shown here is derived from an EMBL/GenBank/DDBJ whole genome shotgun (WGS) entry which is preliminary data.</text>
</comment>
<dbReference type="GO" id="GO:0004523">
    <property type="term" value="F:RNA-DNA hybrid ribonuclease activity"/>
    <property type="evidence" value="ECO:0007669"/>
    <property type="project" value="InterPro"/>
</dbReference>
<dbReference type="SUPFAM" id="SSF53098">
    <property type="entry name" value="Ribonuclease H-like"/>
    <property type="match status" value="1"/>
</dbReference>
<evidence type="ECO:0000313" key="3">
    <source>
        <dbReference type="Proteomes" id="UP001140206"/>
    </source>
</evidence>
<organism evidence="2 3">
    <name type="scientific">Rhynchospora pubera</name>
    <dbReference type="NCBI Taxonomy" id="906938"/>
    <lineage>
        <taxon>Eukaryota</taxon>
        <taxon>Viridiplantae</taxon>
        <taxon>Streptophyta</taxon>
        <taxon>Embryophyta</taxon>
        <taxon>Tracheophyta</taxon>
        <taxon>Spermatophyta</taxon>
        <taxon>Magnoliopsida</taxon>
        <taxon>Liliopsida</taxon>
        <taxon>Poales</taxon>
        <taxon>Cyperaceae</taxon>
        <taxon>Cyperoideae</taxon>
        <taxon>Rhynchosporeae</taxon>
        <taxon>Rhynchospora</taxon>
    </lineage>
</organism>
<evidence type="ECO:0000259" key="1">
    <source>
        <dbReference type="Pfam" id="PF13456"/>
    </source>
</evidence>
<dbReference type="InterPro" id="IPR036397">
    <property type="entry name" value="RNaseH_sf"/>
</dbReference>
<protein>
    <recommendedName>
        <fullName evidence="1">RNase H type-1 domain-containing protein</fullName>
    </recommendedName>
</protein>
<dbReference type="InterPro" id="IPR044730">
    <property type="entry name" value="RNase_H-like_dom_plant"/>
</dbReference>